<keyword evidence="2" id="KW-1185">Reference proteome</keyword>
<organism evidence="1 2">
    <name type="scientific">Anaeromyxobacter oryzae</name>
    <dbReference type="NCBI Taxonomy" id="2918170"/>
    <lineage>
        <taxon>Bacteria</taxon>
        <taxon>Pseudomonadati</taxon>
        <taxon>Myxococcota</taxon>
        <taxon>Myxococcia</taxon>
        <taxon>Myxococcales</taxon>
        <taxon>Cystobacterineae</taxon>
        <taxon>Anaeromyxobacteraceae</taxon>
        <taxon>Anaeromyxobacter</taxon>
    </lineage>
</organism>
<evidence type="ECO:0008006" key="3">
    <source>
        <dbReference type="Google" id="ProtNLM"/>
    </source>
</evidence>
<dbReference type="RefSeq" id="WP_248353453.1">
    <property type="nucleotide sequence ID" value="NZ_AP025591.1"/>
</dbReference>
<protein>
    <recommendedName>
        <fullName evidence="3">Small CPxCG-related zinc finger protein</fullName>
    </recommendedName>
</protein>
<proteinExistence type="predicted"/>
<reference evidence="2" key="1">
    <citation type="journal article" date="2022" name="Int. J. Syst. Evol. Microbiol.">
        <title>Anaeromyxobacter oryzae sp. nov., Anaeromyxobacter diazotrophicus sp. nov. and Anaeromyxobacter paludicola sp. nov., isolated from paddy soils.</title>
        <authorList>
            <person name="Itoh H."/>
            <person name="Xu Z."/>
            <person name="Mise K."/>
            <person name="Masuda Y."/>
            <person name="Ushijima N."/>
            <person name="Hayakawa C."/>
            <person name="Shiratori Y."/>
            <person name="Senoo K."/>
        </authorList>
    </citation>
    <scope>NUCLEOTIDE SEQUENCE [LARGE SCALE GENOMIC DNA]</scope>
    <source>
        <strain evidence="2">Red232</strain>
    </source>
</reference>
<dbReference type="EMBL" id="AP025591">
    <property type="protein sequence ID" value="BDG04939.1"/>
    <property type="molecule type" value="Genomic_DNA"/>
</dbReference>
<sequence>MREPTKESPIDRGEVLVPGVCQVCGAEGPTIEIPGADAPNAFCPACAIEYGEGAAEDDEA</sequence>
<name>A0ABN6MVF4_9BACT</name>
<accession>A0ABN6MVF4</accession>
<dbReference type="Proteomes" id="UP001162891">
    <property type="component" value="Chromosome"/>
</dbReference>
<evidence type="ECO:0000313" key="2">
    <source>
        <dbReference type="Proteomes" id="UP001162891"/>
    </source>
</evidence>
<gene>
    <name evidence="1" type="ORF">AMOR_39350</name>
</gene>
<evidence type="ECO:0000313" key="1">
    <source>
        <dbReference type="EMBL" id="BDG04939.1"/>
    </source>
</evidence>